<protein>
    <submittedName>
        <fullName evidence="2">Peroxidase</fullName>
    </submittedName>
</protein>
<dbReference type="NCBIfam" id="TIGR01926">
    <property type="entry name" value="peroxid_rel"/>
    <property type="match status" value="1"/>
</dbReference>
<dbReference type="EMBL" id="QHLQ01000006">
    <property type="protein sequence ID" value="NIZ61018.1"/>
    <property type="molecule type" value="Genomic_DNA"/>
</dbReference>
<name>A0ABX0W7X5_9RHOB</name>
<dbReference type="InterPro" id="IPR010195">
    <property type="entry name" value="Uncharacterised_peroxidase-rel"/>
</dbReference>
<dbReference type="Pfam" id="PF02627">
    <property type="entry name" value="CMD"/>
    <property type="match status" value="1"/>
</dbReference>
<evidence type="ECO:0000313" key="2">
    <source>
        <dbReference type="EMBL" id="NIZ61018.1"/>
    </source>
</evidence>
<keyword evidence="2" id="KW-0560">Oxidoreductase</keyword>
<gene>
    <name evidence="2" type="ORF">DL239_08525</name>
</gene>
<dbReference type="InterPro" id="IPR029032">
    <property type="entry name" value="AhpD-like"/>
</dbReference>
<dbReference type="PANTHER" id="PTHR35446">
    <property type="entry name" value="SI:CH211-175M2.5"/>
    <property type="match status" value="1"/>
</dbReference>
<dbReference type="Gene3D" id="1.20.1290.10">
    <property type="entry name" value="AhpD-like"/>
    <property type="match status" value="1"/>
</dbReference>
<dbReference type="GO" id="GO:0004601">
    <property type="term" value="F:peroxidase activity"/>
    <property type="evidence" value="ECO:0007669"/>
    <property type="project" value="UniProtKB-KW"/>
</dbReference>
<organism evidence="2 3">
    <name type="scientific">Parasedimentitalea denitrificans</name>
    <dbReference type="NCBI Taxonomy" id="2211118"/>
    <lineage>
        <taxon>Bacteria</taxon>
        <taxon>Pseudomonadati</taxon>
        <taxon>Pseudomonadota</taxon>
        <taxon>Alphaproteobacteria</taxon>
        <taxon>Rhodobacterales</taxon>
        <taxon>Paracoccaceae</taxon>
        <taxon>Parasedimentitalea</taxon>
    </lineage>
</organism>
<sequence length="190" mass="20779">MKNLFPSLPENATLSSIFSTFPSKLAPLLDYMNQVMREESELTIAQREMIAAYVSGLNACTYCHGSHMVHARAFGIEVAAIEALMDDVETAPVAPELKPVLNYVAKLTQSPTRMTEADAAAVYEAGWSEGALFDAIQVCGLFNMMNRILEGTGITEYNLDPKSAGEDQLQVLRSKECYRAFGRANGVSQT</sequence>
<dbReference type="SUPFAM" id="SSF69118">
    <property type="entry name" value="AhpD-like"/>
    <property type="match status" value="1"/>
</dbReference>
<dbReference type="RefSeq" id="WP_167683595.1">
    <property type="nucleotide sequence ID" value="NZ_QHLQ01000006.1"/>
</dbReference>
<feature type="domain" description="Carboxymuconolactone decarboxylase-like" evidence="1">
    <location>
        <begin position="29"/>
        <end position="91"/>
    </location>
</feature>
<reference evidence="2 3" key="1">
    <citation type="submission" date="2018-05" db="EMBL/GenBank/DDBJ databases">
        <authorList>
            <person name="Zhang Y.-J."/>
        </authorList>
    </citation>
    <scope>NUCLEOTIDE SEQUENCE [LARGE SCALE GENOMIC DNA]</scope>
    <source>
        <strain evidence="2 3">CY04</strain>
    </source>
</reference>
<evidence type="ECO:0000313" key="3">
    <source>
        <dbReference type="Proteomes" id="UP001429564"/>
    </source>
</evidence>
<proteinExistence type="predicted"/>
<evidence type="ECO:0000259" key="1">
    <source>
        <dbReference type="Pfam" id="PF02627"/>
    </source>
</evidence>
<accession>A0ABX0W7X5</accession>
<dbReference type="PANTHER" id="PTHR35446:SF2">
    <property type="entry name" value="CARBOXYMUCONOLACTONE DECARBOXYLASE-LIKE DOMAIN-CONTAINING PROTEIN"/>
    <property type="match status" value="1"/>
</dbReference>
<dbReference type="Proteomes" id="UP001429564">
    <property type="component" value="Unassembled WGS sequence"/>
</dbReference>
<comment type="caution">
    <text evidence="2">The sequence shown here is derived from an EMBL/GenBank/DDBJ whole genome shotgun (WGS) entry which is preliminary data.</text>
</comment>
<keyword evidence="2" id="KW-0575">Peroxidase</keyword>
<keyword evidence="3" id="KW-1185">Reference proteome</keyword>
<dbReference type="InterPro" id="IPR003779">
    <property type="entry name" value="CMD-like"/>
</dbReference>